<dbReference type="InterPro" id="IPR033140">
    <property type="entry name" value="Lipase_GDXG_put_SER_AS"/>
</dbReference>
<gene>
    <name evidence="5" type="ORF">SAMN04489757_14927</name>
</gene>
<sequence length="368" mass="41092">MSRKYSQELLNKIIERQEIVNIKGAAVLVKNIPDNDEKGIMDPRYYSDMKKPIALMKFIPKRLFKMDTSPKSIARLRKMFGGIKSIPIVTKKIDIIHDTVKAADGYKIPIRIYKSETVKENAPILYYIHGGGFFGGSTDVVEELVKLIVEKTDILAVSVDYRLGPENPYPAGHEDCYSVLKWIYGKAESLGGNINNIFVAGDSAGGNLTQYCTTKDMEQGLNMVKGQLLLYPTLNMANVEDEFFKWSKDEYEIAPKHKTGIEMMLGMFEGLSAGLGQILGTTDSKNEYLSPYIRDPKGLPPTFITVGEHDFLKVECLAYAAKLTKAGVETKTVLYKGLGHAYGDNVGVYPQSEDCAMEMGNFILKYSR</sequence>
<evidence type="ECO:0000313" key="6">
    <source>
        <dbReference type="Proteomes" id="UP000198806"/>
    </source>
</evidence>
<evidence type="ECO:0000259" key="4">
    <source>
        <dbReference type="Pfam" id="PF07859"/>
    </source>
</evidence>
<dbReference type="STRING" id="1527.SAMN04489757_14927"/>
<dbReference type="EMBL" id="FOWD01000049">
    <property type="protein sequence ID" value="SFO62558.1"/>
    <property type="molecule type" value="Genomic_DNA"/>
</dbReference>
<dbReference type="PANTHER" id="PTHR48081:SF8">
    <property type="entry name" value="ALPHA_BETA HYDROLASE FOLD-3 DOMAIN-CONTAINING PROTEIN-RELATED"/>
    <property type="match status" value="1"/>
</dbReference>
<dbReference type="OrthoDB" id="24847at2"/>
<dbReference type="PANTHER" id="PTHR48081">
    <property type="entry name" value="AB HYDROLASE SUPERFAMILY PROTEIN C4A8.06C"/>
    <property type="match status" value="1"/>
</dbReference>
<dbReference type="Gene3D" id="3.40.50.1820">
    <property type="entry name" value="alpha/beta hydrolase"/>
    <property type="match status" value="1"/>
</dbReference>
<keyword evidence="2" id="KW-0378">Hydrolase</keyword>
<reference evidence="5 6" key="1">
    <citation type="submission" date="2016-10" db="EMBL/GenBank/DDBJ databases">
        <authorList>
            <person name="de Groot N.N."/>
        </authorList>
    </citation>
    <scope>NUCLEOTIDE SEQUENCE [LARGE SCALE GENOMIC DNA]</scope>
    <source>
        <strain evidence="5 6">DSM 1283</strain>
    </source>
</reference>
<evidence type="ECO:0000256" key="2">
    <source>
        <dbReference type="ARBA" id="ARBA00022801"/>
    </source>
</evidence>
<dbReference type="SUPFAM" id="SSF53474">
    <property type="entry name" value="alpha/beta-Hydrolases"/>
    <property type="match status" value="1"/>
</dbReference>
<keyword evidence="6" id="KW-1185">Reference proteome</keyword>
<evidence type="ECO:0000256" key="1">
    <source>
        <dbReference type="ARBA" id="ARBA00010515"/>
    </source>
</evidence>
<protein>
    <submittedName>
        <fullName evidence="5">Acetyl esterase/lipase</fullName>
    </submittedName>
</protein>
<dbReference type="Pfam" id="PF07859">
    <property type="entry name" value="Abhydrolase_3"/>
    <property type="match status" value="1"/>
</dbReference>
<dbReference type="InterPro" id="IPR013094">
    <property type="entry name" value="AB_hydrolase_3"/>
</dbReference>
<accession>A0A1I5IPJ9</accession>
<dbReference type="PROSITE" id="PS01174">
    <property type="entry name" value="LIPASE_GDXG_SER"/>
    <property type="match status" value="1"/>
</dbReference>
<comment type="similarity">
    <text evidence="1">Belongs to the 'GDXG' lipolytic enzyme family.</text>
</comment>
<proteinExistence type="inferred from homology"/>
<dbReference type="Proteomes" id="UP000198806">
    <property type="component" value="Unassembled WGS sequence"/>
</dbReference>
<dbReference type="InterPro" id="IPR050300">
    <property type="entry name" value="GDXG_lipolytic_enzyme"/>
</dbReference>
<feature type="active site" evidence="3">
    <location>
        <position position="203"/>
    </location>
</feature>
<dbReference type="AlphaFoldDB" id="A0A1I5IPJ9"/>
<dbReference type="InterPro" id="IPR029058">
    <property type="entry name" value="AB_hydrolase_fold"/>
</dbReference>
<evidence type="ECO:0000256" key="3">
    <source>
        <dbReference type="PROSITE-ProRule" id="PRU10038"/>
    </source>
</evidence>
<dbReference type="RefSeq" id="WP_091688769.1">
    <property type="nucleotide sequence ID" value="NZ_BAABFM010000029.1"/>
</dbReference>
<organism evidence="5 6">
    <name type="scientific">Anaerocolumna aminovalerica</name>
    <dbReference type="NCBI Taxonomy" id="1527"/>
    <lineage>
        <taxon>Bacteria</taxon>
        <taxon>Bacillati</taxon>
        <taxon>Bacillota</taxon>
        <taxon>Clostridia</taxon>
        <taxon>Lachnospirales</taxon>
        <taxon>Lachnospiraceae</taxon>
        <taxon>Anaerocolumna</taxon>
    </lineage>
</organism>
<name>A0A1I5IPJ9_9FIRM</name>
<dbReference type="GO" id="GO:0016787">
    <property type="term" value="F:hydrolase activity"/>
    <property type="evidence" value="ECO:0007669"/>
    <property type="project" value="UniProtKB-KW"/>
</dbReference>
<evidence type="ECO:0000313" key="5">
    <source>
        <dbReference type="EMBL" id="SFO62558.1"/>
    </source>
</evidence>
<feature type="domain" description="Alpha/beta hydrolase fold-3" evidence="4">
    <location>
        <begin position="126"/>
        <end position="342"/>
    </location>
</feature>